<dbReference type="Proteomes" id="UP000515860">
    <property type="component" value="Chromosome"/>
</dbReference>
<evidence type="ECO:0000256" key="1">
    <source>
        <dbReference type="SAM" id="MobiDB-lite"/>
    </source>
</evidence>
<reference evidence="4 5" key="1">
    <citation type="submission" date="2020-08" db="EMBL/GenBank/DDBJ databases">
        <authorList>
            <person name="Liu C."/>
            <person name="Sun Q."/>
        </authorList>
    </citation>
    <scope>NUCLEOTIDE SEQUENCE [LARGE SCALE GENOMIC DNA]</scope>
    <source>
        <strain evidence="4 5">NSJ-29</strain>
    </source>
</reference>
<feature type="domain" description="Streptococcal pilin isopeptide linkage" evidence="3">
    <location>
        <begin position="69"/>
        <end position="153"/>
    </location>
</feature>
<feature type="region of interest" description="Disordered" evidence="1">
    <location>
        <begin position="152"/>
        <end position="176"/>
    </location>
</feature>
<dbReference type="AlphaFoldDB" id="A0A7G9GCU3"/>
<evidence type="ECO:0000313" key="4">
    <source>
        <dbReference type="EMBL" id="QNM08625.1"/>
    </source>
</evidence>
<keyword evidence="2" id="KW-0472">Membrane</keyword>
<evidence type="ECO:0000256" key="2">
    <source>
        <dbReference type="SAM" id="Phobius"/>
    </source>
</evidence>
<proteinExistence type="predicted"/>
<dbReference type="NCBIfam" id="TIGR03786">
    <property type="entry name" value="strep_pil_rpt"/>
    <property type="match status" value="1"/>
</dbReference>
<keyword evidence="2" id="KW-0812">Transmembrane</keyword>
<sequence length="209" mass="22680">MFQRFRIRYMGVLLTSILAVLFFPGRVPAAERSCAVSIPVEIRVTGNGVPADEEYRIRIGGENVPMPGETEITLKGGGKAQFGPITYSTPGDYRYRISQTAGNAENFTYDTSVYTVTVRVVNNEEDGLSAEIWAVKDGSEDKSTEIVFSNSYKKPVTPEPKPTAAPAAQAKAENVDTGDDQAALPWVTALLVSALGTVLAVKLKPRHNR</sequence>
<dbReference type="InterPro" id="IPR022464">
    <property type="entry name" value="Strep_pil_isopept_link"/>
</dbReference>
<organism evidence="4 5">
    <name type="scientific">Wansuia hejianensis</name>
    <dbReference type="NCBI Taxonomy" id="2763667"/>
    <lineage>
        <taxon>Bacteria</taxon>
        <taxon>Bacillati</taxon>
        <taxon>Bacillota</taxon>
        <taxon>Clostridia</taxon>
        <taxon>Lachnospirales</taxon>
        <taxon>Lachnospiraceae</taxon>
        <taxon>Wansuia</taxon>
    </lineage>
</organism>
<gene>
    <name evidence="4" type="ORF">H9Q79_17535</name>
</gene>
<keyword evidence="5" id="KW-1185">Reference proteome</keyword>
<accession>A0A7G9GCU3</accession>
<keyword evidence="2" id="KW-1133">Transmembrane helix</keyword>
<evidence type="ECO:0000313" key="5">
    <source>
        <dbReference type="Proteomes" id="UP000515860"/>
    </source>
</evidence>
<dbReference type="Pfam" id="PF12892">
    <property type="entry name" value="FctA"/>
    <property type="match status" value="1"/>
</dbReference>
<dbReference type="RefSeq" id="WP_249328840.1">
    <property type="nucleotide sequence ID" value="NZ_CP060635.1"/>
</dbReference>
<protein>
    <recommendedName>
        <fullName evidence="3">Streptococcal pilin isopeptide linkage domain-containing protein</fullName>
    </recommendedName>
</protein>
<dbReference type="Gene3D" id="2.60.40.3050">
    <property type="match status" value="1"/>
</dbReference>
<dbReference type="EMBL" id="CP060635">
    <property type="protein sequence ID" value="QNM08625.1"/>
    <property type="molecule type" value="Genomic_DNA"/>
</dbReference>
<feature type="transmembrane region" description="Helical" evidence="2">
    <location>
        <begin position="183"/>
        <end position="201"/>
    </location>
</feature>
<name>A0A7G9GCU3_9FIRM</name>
<dbReference type="KEGG" id="whj:H9Q79_17535"/>
<evidence type="ECO:0000259" key="3">
    <source>
        <dbReference type="Pfam" id="PF12892"/>
    </source>
</evidence>
<dbReference type="InterPro" id="IPR038174">
    <property type="entry name" value="Strep_pil_link_sf"/>
</dbReference>